<dbReference type="Gene3D" id="3.40.190.10">
    <property type="entry name" value="Periplasmic binding protein-like II"/>
    <property type="match status" value="2"/>
</dbReference>
<name>A0A370KZB3_9HYPH</name>
<dbReference type="PANTHER" id="PTHR30346">
    <property type="entry name" value="TRANSCRIPTIONAL DUAL REGULATOR HCAR-RELATED"/>
    <property type="match status" value="1"/>
</dbReference>
<accession>A0A370KZB3</accession>
<dbReference type="Pfam" id="PF00126">
    <property type="entry name" value="HTH_1"/>
    <property type="match status" value="1"/>
</dbReference>
<evidence type="ECO:0000256" key="3">
    <source>
        <dbReference type="ARBA" id="ARBA00023125"/>
    </source>
</evidence>
<dbReference type="GO" id="GO:0003700">
    <property type="term" value="F:DNA-binding transcription factor activity"/>
    <property type="evidence" value="ECO:0007669"/>
    <property type="project" value="InterPro"/>
</dbReference>
<keyword evidence="7" id="KW-1185">Reference proteome</keyword>
<keyword evidence="4" id="KW-0804">Transcription</keyword>
<dbReference type="EMBL" id="QQTP01000020">
    <property type="protein sequence ID" value="RDJ20317.1"/>
    <property type="molecule type" value="Genomic_DNA"/>
</dbReference>
<dbReference type="RefSeq" id="WP_114832122.1">
    <property type="nucleotide sequence ID" value="NZ_QQTO01000027.1"/>
</dbReference>
<evidence type="ECO:0000259" key="5">
    <source>
        <dbReference type="PROSITE" id="PS50931"/>
    </source>
</evidence>
<comment type="caution">
    <text evidence="6">The sequence shown here is derived from an EMBL/GenBank/DDBJ whole genome shotgun (WGS) entry which is preliminary data.</text>
</comment>
<dbReference type="InterPro" id="IPR005119">
    <property type="entry name" value="LysR_subst-bd"/>
</dbReference>
<dbReference type="Proteomes" id="UP000255207">
    <property type="component" value="Unassembled WGS sequence"/>
</dbReference>
<dbReference type="InterPro" id="IPR000847">
    <property type="entry name" value="LysR_HTH_N"/>
</dbReference>
<comment type="similarity">
    <text evidence="1">Belongs to the LysR transcriptional regulatory family.</text>
</comment>
<dbReference type="AlphaFoldDB" id="A0A370KZB3"/>
<gene>
    <name evidence="6" type="ORF">DWE98_25490</name>
</gene>
<dbReference type="InterPro" id="IPR036388">
    <property type="entry name" value="WH-like_DNA-bd_sf"/>
</dbReference>
<dbReference type="PROSITE" id="PS50931">
    <property type="entry name" value="HTH_LYSR"/>
    <property type="match status" value="1"/>
</dbReference>
<dbReference type="GO" id="GO:0003677">
    <property type="term" value="F:DNA binding"/>
    <property type="evidence" value="ECO:0007669"/>
    <property type="project" value="UniProtKB-KW"/>
</dbReference>
<evidence type="ECO:0000313" key="7">
    <source>
        <dbReference type="Proteomes" id="UP000255207"/>
    </source>
</evidence>
<dbReference type="PANTHER" id="PTHR30346:SF29">
    <property type="entry name" value="LYSR SUBSTRATE-BINDING"/>
    <property type="match status" value="1"/>
</dbReference>
<organism evidence="6 7">
    <name type="scientific">Bosea caraganae</name>
    <dbReference type="NCBI Taxonomy" id="2763117"/>
    <lineage>
        <taxon>Bacteria</taxon>
        <taxon>Pseudomonadati</taxon>
        <taxon>Pseudomonadota</taxon>
        <taxon>Alphaproteobacteria</taxon>
        <taxon>Hyphomicrobiales</taxon>
        <taxon>Boseaceae</taxon>
        <taxon>Bosea</taxon>
    </lineage>
</organism>
<evidence type="ECO:0000256" key="2">
    <source>
        <dbReference type="ARBA" id="ARBA00023015"/>
    </source>
</evidence>
<dbReference type="OrthoDB" id="9803735at2"/>
<evidence type="ECO:0000256" key="1">
    <source>
        <dbReference type="ARBA" id="ARBA00009437"/>
    </source>
</evidence>
<dbReference type="SUPFAM" id="SSF46785">
    <property type="entry name" value="Winged helix' DNA-binding domain"/>
    <property type="match status" value="1"/>
</dbReference>
<dbReference type="GO" id="GO:0032993">
    <property type="term" value="C:protein-DNA complex"/>
    <property type="evidence" value="ECO:0007669"/>
    <property type="project" value="TreeGrafter"/>
</dbReference>
<protein>
    <submittedName>
        <fullName evidence="6">LysR family transcriptional regulator</fullName>
    </submittedName>
</protein>
<dbReference type="Pfam" id="PF03466">
    <property type="entry name" value="LysR_substrate"/>
    <property type="match status" value="1"/>
</dbReference>
<sequence>MFDLGRLRLLRELSHRGTMTAVAAASRLTPSAVSQQLATLEVEAGVKLFEPTGRRVKLTAAGLRLVAHAETILNAVEAARVDMGIVSAEPSGGLEIGCFGTFAKAHVVPAIVRARSRHPNFDVILHELEPEDAVDAVRIGRCDAAIVYTHSLVPRPVDKNFVSRTLVDEAVVLALPAGLRALPANVELTEFANCDWIGGARGSGGYELTSRACAIAGFAPRITHSIDDYELLLRMVSSGLGVSFVPAVALALYPDTGVTVRTPAGPALRRTIDIITRPAVASSPTFVSFLAELPSASAE</sequence>
<evidence type="ECO:0000313" key="6">
    <source>
        <dbReference type="EMBL" id="RDJ20317.1"/>
    </source>
</evidence>
<dbReference type="SUPFAM" id="SSF53850">
    <property type="entry name" value="Periplasmic binding protein-like II"/>
    <property type="match status" value="1"/>
</dbReference>
<evidence type="ECO:0000256" key="4">
    <source>
        <dbReference type="ARBA" id="ARBA00023163"/>
    </source>
</evidence>
<proteinExistence type="inferred from homology"/>
<keyword evidence="3" id="KW-0238">DNA-binding</keyword>
<keyword evidence="2" id="KW-0805">Transcription regulation</keyword>
<dbReference type="Gene3D" id="1.10.10.10">
    <property type="entry name" value="Winged helix-like DNA-binding domain superfamily/Winged helix DNA-binding domain"/>
    <property type="match status" value="1"/>
</dbReference>
<dbReference type="InterPro" id="IPR036390">
    <property type="entry name" value="WH_DNA-bd_sf"/>
</dbReference>
<feature type="domain" description="HTH lysR-type" evidence="5">
    <location>
        <begin position="2"/>
        <end position="59"/>
    </location>
</feature>
<reference evidence="7" key="1">
    <citation type="submission" date="2018-07" db="EMBL/GenBank/DDBJ databases">
        <authorList>
            <person name="Safronova V.I."/>
            <person name="Chirak E.R."/>
            <person name="Sazanova A.L."/>
        </authorList>
    </citation>
    <scope>NUCLEOTIDE SEQUENCE [LARGE SCALE GENOMIC DNA]</scope>
    <source>
        <strain evidence="7">RCAM04685</strain>
    </source>
</reference>